<evidence type="ECO:0000256" key="2">
    <source>
        <dbReference type="ARBA" id="ARBA00004496"/>
    </source>
</evidence>
<dbReference type="Proteomes" id="UP000650533">
    <property type="component" value="Chromosome 5"/>
</dbReference>
<comment type="similarity">
    <text evidence="3">Belongs to the translin family.</text>
</comment>
<gene>
    <name evidence="8" type="ORF">RhiXN_09022</name>
</gene>
<dbReference type="PANTHER" id="PTHR10741">
    <property type="entry name" value="TRANSLIN AND TRANSLIN ASSOCIATED PROTEIN X"/>
    <property type="match status" value="1"/>
</dbReference>
<dbReference type="GO" id="GO:0005634">
    <property type="term" value="C:nucleus"/>
    <property type="evidence" value="ECO:0007669"/>
    <property type="project" value="UniProtKB-SubCell"/>
</dbReference>
<dbReference type="CDD" id="cd14819">
    <property type="entry name" value="Translin"/>
    <property type="match status" value="1"/>
</dbReference>
<evidence type="ECO:0000256" key="4">
    <source>
        <dbReference type="ARBA" id="ARBA00022490"/>
    </source>
</evidence>
<proteinExistence type="inferred from homology"/>
<dbReference type="KEGG" id="rsx:RhiXN_09022"/>
<evidence type="ECO:0000256" key="1">
    <source>
        <dbReference type="ARBA" id="ARBA00004123"/>
    </source>
</evidence>
<dbReference type="Gene3D" id="1.20.58.200">
    <property type="entry name" value="Translin, domain 2"/>
    <property type="match status" value="1"/>
</dbReference>
<dbReference type="Pfam" id="PF01997">
    <property type="entry name" value="Translin"/>
    <property type="match status" value="1"/>
</dbReference>
<dbReference type="AlphaFoldDB" id="A0A8H8NWK9"/>
<evidence type="ECO:0000256" key="6">
    <source>
        <dbReference type="ARBA" id="ARBA00023125"/>
    </source>
</evidence>
<dbReference type="GO" id="GO:0003723">
    <property type="term" value="F:RNA binding"/>
    <property type="evidence" value="ECO:0007669"/>
    <property type="project" value="UniProtKB-KW"/>
</dbReference>
<dbReference type="GO" id="GO:0005737">
    <property type="term" value="C:cytoplasm"/>
    <property type="evidence" value="ECO:0007669"/>
    <property type="project" value="UniProtKB-SubCell"/>
</dbReference>
<evidence type="ECO:0000256" key="3">
    <source>
        <dbReference type="ARBA" id="ARBA00005902"/>
    </source>
</evidence>
<evidence type="ECO:0000256" key="7">
    <source>
        <dbReference type="ARBA" id="ARBA00023242"/>
    </source>
</evidence>
<keyword evidence="6" id="KW-0238">DNA-binding</keyword>
<dbReference type="GO" id="GO:0003697">
    <property type="term" value="F:single-stranded DNA binding"/>
    <property type="evidence" value="ECO:0007669"/>
    <property type="project" value="InterPro"/>
</dbReference>
<sequence length="241" mass="27931">MNSEDLNKLSHDFEAESELRDTIRKEVMELDRKSRNASGIMNRIHSTLELQRLTDSSSSITKSCYEEFAKIASVVPPNQFWRYITTNTYPLALAHAVSRWKDMWTRSLQNIIFVTALNEYLTTERLLTLPECEQLLGVDPEWKGRFQIPSEDYLHGIIALVNELSRLAVNAVTLGDFNRPVQISIFVRDLYSGFSLLNLKNDSLRRRFDSLKYDMKKIEEVLYDVSLRKLVPPENVPQVQS</sequence>
<dbReference type="RefSeq" id="XP_043180284.1">
    <property type="nucleotide sequence ID" value="XM_043328838.1"/>
</dbReference>
<dbReference type="GO" id="GO:0043565">
    <property type="term" value="F:sequence-specific DNA binding"/>
    <property type="evidence" value="ECO:0007669"/>
    <property type="project" value="InterPro"/>
</dbReference>
<dbReference type="InterPro" id="IPR016068">
    <property type="entry name" value="Translin_N"/>
</dbReference>
<keyword evidence="4" id="KW-0963">Cytoplasm</keyword>
<dbReference type="InterPro" id="IPR016069">
    <property type="entry name" value="Translin_C"/>
</dbReference>
<dbReference type="GO" id="GO:0016070">
    <property type="term" value="P:RNA metabolic process"/>
    <property type="evidence" value="ECO:0007669"/>
    <property type="project" value="InterPro"/>
</dbReference>
<accession>A0A8H8NWK9</accession>
<dbReference type="InterPro" id="IPR002848">
    <property type="entry name" value="Translin_fam"/>
</dbReference>
<evidence type="ECO:0000256" key="5">
    <source>
        <dbReference type="ARBA" id="ARBA00022884"/>
    </source>
</evidence>
<dbReference type="FunFam" id="1.20.58.200:FF:000002">
    <property type="entry name" value="Putative translin"/>
    <property type="match status" value="1"/>
</dbReference>
<evidence type="ECO:0000313" key="9">
    <source>
        <dbReference type="Proteomes" id="UP000650533"/>
    </source>
</evidence>
<dbReference type="InterPro" id="IPR033956">
    <property type="entry name" value="Translin"/>
</dbReference>
<name>A0A8H8NWK9_9AGAM</name>
<reference evidence="8" key="1">
    <citation type="submission" date="2020-05" db="EMBL/GenBank/DDBJ databases">
        <title>Evolutionary and genomic comparisons of hybrid uninucleate and nonhybrid Rhizoctonia fungi.</title>
        <authorList>
            <person name="Li C."/>
            <person name="Chen X."/>
        </authorList>
    </citation>
    <scope>NUCLEOTIDE SEQUENCE</scope>
    <source>
        <strain evidence="8">AG-1 IA</strain>
    </source>
</reference>
<dbReference type="SUPFAM" id="SSF74784">
    <property type="entry name" value="Translin"/>
    <property type="match status" value="1"/>
</dbReference>
<organism evidence="8 9">
    <name type="scientific">Rhizoctonia solani</name>
    <dbReference type="NCBI Taxonomy" id="456999"/>
    <lineage>
        <taxon>Eukaryota</taxon>
        <taxon>Fungi</taxon>
        <taxon>Dikarya</taxon>
        <taxon>Basidiomycota</taxon>
        <taxon>Agaricomycotina</taxon>
        <taxon>Agaricomycetes</taxon>
        <taxon>Cantharellales</taxon>
        <taxon>Ceratobasidiaceae</taxon>
        <taxon>Rhizoctonia</taxon>
    </lineage>
</organism>
<dbReference type="InterPro" id="IPR036081">
    <property type="entry name" value="Translin_sf"/>
</dbReference>
<dbReference type="EMBL" id="CP059662">
    <property type="protein sequence ID" value="QRW20047.1"/>
    <property type="molecule type" value="Genomic_DNA"/>
</dbReference>
<evidence type="ECO:0000313" key="8">
    <source>
        <dbReference type="EMBL" id="QRW20047.1"/>
    </source>
</evidence>
<keyword evidence="7" id="KW-0539">Nucleus</keyword>
<protein>
    <submittedName>
        <fullName evidence="8">Translin</fullName>
    </submittedName>
</protein>
<dbReference type="GeneID" id="67031301"/>
<dbReference type="Gene3D" id="1.20.58.190">
    <property type="entry name" value="Translin, domain 1"/>
    <property type="match status" value="1"/>
</dbReference>
<keyword evidence="5" id="KW-0694">RNA-binding</keyword>
<comment type="subcellular location">
    <subcellularLocation>
        <location evidence="2">Cytoplasm</location>
    </subcellularLocation>
    <subcellularLocation>
        <location evidence="1">Nucleus</location>
    </subcellularLocation>
</comment>